<dbReference type="AlphaFoldDB" id="D3AZY3"/>
<accession>D3AZY3</accession>
<evidence type="ECO:0000313" key="2">
    <source>
        <dbReference type="Proteomes" id="UP000001396"/>
    </source>
</evidence>
<keyword evidence="2" id="KW-1185">Reference proteome</keyword>
<dbReference type="EMBL" id="ADBJ01000008">
    <property type="protein sequence ID" value="EFA84607.1"/>
    <property type="molecule type" value="Genomic_DNA"/>
</dbReference>
<proteinExistence type="predicted"/>
<dbReference type="GeneID" id="31357126"/>
<name>D3AZY3_HETP5</name>
<sequence length="112" mass="13225">MMIDYAHFQQYNNFVSQLNEVNMLRLKWLEIFKQGDGAVTALWWRLQFLKTKLFATILEKTDSLERGIKIVDAILFELVGTNSLQSVIICHMVIEREISMIFTKHSDLKEWT</sequence>
<comment type="caution">
    <text evidence="1">The sequence shown here is derived from an EMBL/GenBank/DDBJ whole genome shotgun (WGS) entry which is preliminary data.</text>
</comment>
<dbReference type="RefSeq" id="XP_020436720.1">
    <property type="nucleotide sequence ID" value="XM_020572603.1"/>
</dbReference>
<reference evidence="1 2" key="1">
    <citation type="journal article" date="2011" name="Genome Res.">
        <title>Phylogeny-wide analysis of social amoeba genomes highlights ancient origins for complex intercellular communication.</title>
        <authorList>
            <person name="Heidel A.J."/>
            <person name="Lawal H.M."/>
            <person name="Felder M."/>
            <person name="Schilde C."/>
            <person name="Helps N.R."/>
            <person name="Tunggal B."/>
            <person name="Rivero F."/>
            <person name="John U."/>
            <person name="Schleicher M."/>
            <person name="Eichinger L."/>
            <person name="Platzer M."/>
            <person name="Noegel A.A."/>
            <person name="Schaap P."/>
            <person name="Gloeckner G."/>
        </authorList>
    </citation>
    <scope>NUCLEOTIDE SEQUENCE [LARGE SCALE GENOMIC DNA]</scope>
    <source>
        <strain evidence="2">ATCC 26659 / Pp 5 / PN500</strain>
    </source>
</reference>
<organism evidence="1 2">
    <name type="scientific">Heterostelium pallidum (strain ATCC 26659 / Pp 5 / PN500)</name>
    <name type="common">Cellular slime mold</name>
    <name type="synonym">Polysphondylium pallidum</name>
    <dbReference type="NCBI Taxonomy" id="670386"/>
    <lineage>
        <taxon>Eukaryota</taxon>
        <taxon>Amoebozoa</taxon>
        <taxon>Evosea</taxon>
        <taxon>Eumycetozoa</taxon>
        <taxon>Dictyostelia</taxon>
        <taxon>Acytosteliales</taxon>
        <taxon>Acytosteliaceae</taxon>
        <taxon>Heterostelium</taxon>
    </lineage>
</organism>
<protein>
    <submittedName>
        <fullName evidence="1">Uncharacterized protein</fullName>
    </submittedName>
</protein>
<evidence type="ECO:0000313" key="1">
    <source>
        <dbReference type="EMBL" id="EFA84607.1"/>
    </source>
</evidence>
<gene>
    <name evidence="1" type="ORF">PPL_01597</name>
</gene>
<dbReference type="Proteomes" id="UP000001396">
    <property type="component" value="Unassembled WGS sequence"/>
</dbReference>
<dbReference type="InParanoid" id="D3AZY3"/>